<accession>A0A1M5GZN4</accession>
<evidence type="ECO:0000313" key="2">
    <source>
        <dbReference type="EMBL" id="SHG09105.1"/>
    </source>
</evidence>
<proteinExistence type="predicted"/>
<protein>
    <submittedName>
        <fullName evidence="2">Amidohydrolase</fullName>
    </submittedName>
</protein>
<dbReference type="Pfam" id="PF04909">
    <property type="entry name" value="Amidohydro_2"/>
    <property type="match status" value="1"/>
</dbReference>
<keyword evidence="2" id="KW-0378">Hydrolase</keyword>
<evidence type="ECO:0000259" key="1">
    <source>
        <dbReference type="Pfam" id="PF04909"/>
    </source>
</evidence>
<gene>
    <name evidence="2" type="ORF">SAMN05444372_102220</name>
</gene>
<evidence type="ECO:0000313" key="3">
    <source>
        <dbReference type="Proteomes" id="UP000184020"/>
    </source>
</evidence>
<reference evidence="3" key="1">
    <citation type="submission" date="2016-11" db="EMBL/GenBank/DDBJ databases">
        <authorList>
            <person name="Varghese N."/>
            <person name="Submissions S."/>
        </authorList>
    </citation>
    <scope>NUCLEOTIDE SEQUENCE [LARGE SCALE GENOMIC DNA]</scope>
    <source>
        <strain evidence="3">DSM 17659</strain>
    </source>
</reference>
<name>A0A1M5GZN4_9FLAO</name>
<organism evidence="2 3">
    <name type="scientific">Flavobacterium micromati</name>
    <dbReference type="NCBI Taxonomy" id="229205"/>
    <lineage>
        <taxon>Bacteria</taxon>
        <taxon>Pseudomonadati</taxon>
        <taxon>Bacteroidota</taxon>
        <taxon>Flavobacteriia</taxon>
        <taxon>Flavobacteriales</taxon>
        <taxon>Flavobacteriaceae</taxon>
        <taxon>Flavobacterium</taxon>
    </lineage>
</organism>
<dbReference type="Proteomes" id="UP000184020">
    <property type="component" value="Unassembled WGS sequence"/>
</dbReference>
<sequence>MNDKYKNAHTHIFTMHNAPKDFLQLYMPAFLAKRVDTFTNTEAGAWVIRQAAKLNSGMFKRYATFLQIGKSSDQITVFENLMSRYPNETMQFITLCQNLEYLGVGRSISGFEGQIEEVLSIKKTYPNDILPFFGLDPRWKSNGTEIRKTVESYFETKIEVGGTQVYPFHGLKIYCSTGHYIFDEKLKETFEWAAENGVPVMSHCYYLGGIYNFDKNYISNNLNIFDVYANQRYIVPKFIEEGKWISRKLNLNRKANCRKSCSYFLEPYSYQSMLNYFANRPDKLKICFAHYGGVNQIRASLGLEKDNEQKAPYGVAKINWFNQVQNLMAQHPNVYADISYNVAEALEKKNGNNLLYDVFLKEAKQTYGNQILFGTDYFMTEKDSLEQDAVQGFRNYASQNYLSNGNNLWEQMARTNPNLYLKSKYYP</sequence>
<dbReference type="STRING" id="229205.SAMN05444372_102220"/>
<dbReference type="AlphaFoldDB" id="A0A1M5GZN4"/>
<dbReference type="EMBL" id="FQWF01000002">
    <property type="protein sequence ID" value="SHG09105.1"/>
    <property type="molecule type" value="Genomic_DNA"/>
</dbReference>
<dbReference type="Gene3D" id="3.20.20.140">
    <property type="entry name" value="Metal-dependent hydrolases"/>
    <property type="match status" value="1"/>
</dbReference>
<feature type="domain" description="Amidohydrolase-related" evidence="1">
    <location>
        <begin position="113"/>
        <end position="391"/>
    </location>
</feature>
<keyword evidence="3" id="KW-1185">Reference proteome</keyword>
<dbReference type="OrthoDB" id="1407586at2"/>
<dbReference type="InterPro" id="IPR006680">
    <property type="entry name" value="Amidohydro-rel"/>
</dbReference>
<dbReference type="SUPFAM" id="SSF51556">
    <property type="entry name" value="Metallo-dependent hydrolases"/>
    <property type="match status" value="1"/>
</dbReference>
<dbReference type="GO" id="GO:0016787">
    <property type="term" value="F:hydrolase activity"/>
    <property type="evidence" value="ECO:0007669"/>
    <property type="project" value="UniProtKB-KW"/>
</dbReference>
<dbReference type="RefSeq" id="WP_073017137.1">
    <property type="nucleotide sequence ID" value="NZ_FQWF01000002.1"/>
</dbReference>
<dbReference type="InterPro" id="IPR032466">
    <property type="entry name" value="Metal_Hydrolase"/>
</dbReference>